<gene>
    <name evidence="10" type="ORF">GCM10009097_28000</name>
</gene>
<comment type="similarity">
    <text evidence="4">Belongs to the SIMIBI class G3E GTPase family. ZNG1 subfamily.</text>
</comment>
<keyword evidence="11" id="KW-1185">Reference proteome</keyword>
<dbReference type="EMBL" id="BAAAEN010000010">
    <property type="protein sequence ID" value="GAA0509306.1"/>
    <property type="molecule type" value="Genomic_DNA"/>
</dbReference>
<dbReference type="InterPro" id="IPR036627">
    <property type="entry name" value="CobW-likC_sf"/>
</dbReference>
<comment type="function">
    <text evidence="5">Zinc chaperone that directly transfers zinc cofactor to target proteins, thereby activating them. Zinc is transferred from the CXCC motif in the GTPase domain to the zinc binding site in target proteins in a process requiring GTP hydrolysis.</text>
</comment>
<dbReference type="PANTHER" id="PTHR13748:SF62">
    <property type="entry name" value="COBW DOMAIN-CONTAINING PROTEIN"/>
    <property type="match status" value="1"/>
</dbReference>
<evidence type="ECO:0000256" key="1">
    <source>
        <dbReference type="ARBA" id="ARBA00022741"/>
    </source>
</evidence>
<evidence type="ECO:0000259" key="8">
    <source>
        <dbReference type="Pfam" id="PF02492"/>
    </source>
</evidence>
<feature type="region of interest" description="Disordered" evidence="7">
    <location>
        <begin position="208"/>
        <end position="246"/>
    </location>
</feature>
<dbReference type="InterPro" id="IPR027417">
    <property type="entry name" value="P-loop_NTPase"/>
</dbReference>
<dbReference type="Gene3D" id="3.30.1220.10">
    <property type="entry name" value="CobW-like, C-terminal domain"/>
    <property type="match status" value="1"/>
</dbReference>
<evidence type="ECO:0000256" key="3">
    <source>
        <dbReference type="ARBA" id="ARBA00023186"/>
    </source>
</evidence>
<evidence type="ECO:0000313" key="10">
    <source>
        <dbReference type="EMBL" id="GAA0509306.1"/>
    </source>
</evidence>
<proteinExistence type="inferred from homology"/>
<dbReference type="PANTHER" id="PTHR13748">
    <property type="entry name" value="COBW-RELATED"/>
    <property type="match status" value="1"/>
</dbReference>
<evidence type="ECO:0000313" key="11">
    <source>
        <dbReference type="Proteomes" id="UP001501706"/>
    </source>
</evidence>
<feature type="domain" description="CobW C-terminal" evidence="9">
    <location>
        <begin position="256"/>
        <end position="338"/>
    </location>
</feature>
<evidence type="ECO:0000256" key="6">
    <source>
        <dbReference type="ARBA" id="ARBA00049117"/>
    </source>
</evidence>
<dbReference type="InterPro" id="IPR011629">
    <property type="entry name" value="CobW-like_C"/>
</dbReference>
<keyword evidence="2" id="KW-0378">Hydrolase</keyword>
<sequence length="344" mass="36100">MAASSPIPVYLLTGFLGSGKTTLLSAWLEQPGLQGAAVIVNELGEVGLDGALLGVTEQASLVSGSCVCCMGLPGLEQALEDLFWARLQRRMPAFPAVAIETTGMADPAPILQALHDHPLLRERYRLRAVVTVAGAPAGAALLDRHPEARAQVRAAQALIMTKTSDAPEESTQALACRLAALNPAAPVLVSNQADLSWEHVCQAVAPRAAQAGDDADRQSATGVAHDPHDPAHAHEHDDEHAHHHHDAQAYFLPLPEAIARDALLVRLHALADALGDDLLRLKGIVMLADGQRRVVQFAPDDRRFDVRPLPVAADAATPTAGLTVIAAHASVARIAAAFFGGASA</sequence>
<comment type="catalytic activity">
    <reaction evidence="6">
        <text>GTP + H2O = GDP + phosphate + H(+)</text>
        <dbReference type="Rhea" id="RHEA:19669"/>
        <dbReference type="ChEBI" id="CHEBI:15377"/>
        <dbReference type="ChEBI" id="CHEBI:15378"/>
        <dbReference type="ChEBI" id="CHEBI:37565"/>
        <dbReference type="ChEBI" id="CHEBI:43474"/>
        <dbReference type="ChEBI" id="CHEBI:58189"/>
    </reaction>
    <physiologicalReaction direction="left-to-right" evidence="6">
        <dbReference type="Rhea" id="RHEA:19670"/>
    </physiologicalReaction>
</comment>
<organism evidence="10 11">
    <name type="scientific">Pigmentiphaga daeguensis</name>
    <dbReference type="NCBI Taxonomy" id="414049"/>
    <lineage>
        <taxon>Bacteria</taxon>
        <taxon>Pseudomonadati</taxon>
        <taxon>Pseudomonadota</taxon>
        <taxon>Betaproteobacteria</taxon>
        <taxon>Burkholderiales</taxon>
        <taxon>Alcaligenaceae</taxon>
        <taxon>Pigmentiphaga</taxon>
    </lineage>
</organism>
<evidence type="ECO:0000256" key="7">
    <source>
        <dbReference type="SAM" id="MobiDB-lite"/>
    </source>
</evidence>
<dbReference type="Pfam" id="PF02492">
    <property type="entry name" value="cobW"/>
    <property type="match status" value="1"/>
</dbReference>
<evidence type="ECO:0000256" key="4">
    <source>
        <dbReference type="ARBA" id="ARBA00034320"/>
    </source>
</evidence>
<keyword evidence="1" id="KW-0547">Nucleotide-binding</keyword>
<evidence type="ECO:0000259" key="9">
    <source>
        <dbReference type="Pfam" id="PF07683"/>
    </source>
</evidence>
<dbReference type="Pfam" id="PF07683">
    <property type="entry name" value="CobW_C"/>
    <property type="match status" value="1"/>
</dbReference>
<evidence type="ECO:0000256" key="2">
    <source>
        <dbReference type="ARBA" id="ARBA00022801"/>
    </source>
</evidence>
<dbReference type="SUPFAM" id="SSF52540">
    <property type="entry name" value="P-loop containing nucleoside triphosphate hydrolases"/>
    <property type="match status" value="1"/>
</dbReference>
<protein>
    <submittedName>
        <fullName evidence="10">GTP-binding protein</fullName>
    </submittedName>
</protein>
<dbReference type="Gene3D" id="3.40.50.300">
    <property type="entry name" value="P-loop containing nucleotide triphosphate hydrolases"/>
    <property type="match status" value="1"/>
</dbReference>
<dbReference type="Proteomes" id="UP001501706">
    <property type="component" value="Unassembled WGS sequence"/>
</dbReference>
<dbReference type="RefSeq" id="WP_087840403.1">
    <property type="nucleotide sequence ID" value="NZ_BAAAEN010000010.1"/>
</dbReference>
<feature type="compositionally biased region" description="Basic and acidic residues" evidence="7">
    <location>
        <begin position="225"/>
        <end position="241"/>
    </location>
</feature>
<name>A0ABN1C0K1_9BURK</name>
<dbReference type="InterPro" id="IPR003495">
    <property type="entry name" value="CobW/HypB/UreG_nucleotide-bd"/>
</dbReference>
<evidence type="ECO:0000256" key="5">
    <source>
        <dbReference type="ARBA" id="ARBA00045658"/>
    </source>
</evidence>
<dbReference type="SUPFAM" id="SSF90002">
    <property type="entry name" value="Hypothetical protein YjiA, C-terminal domain"/>
    <property type="match status" value="1"/>
</dbReference>
<dbReference type="InterPro" id="IPR051316">
    <property type="entry name" value="Zinc-reg_GTPase_activator"/>
</dbReference>
<comment type="caution">
    <text evidence="10">The sequence shown here is derived from an EMBL/GenBank/DDBJ whole genome shotgun (WGS) entry which is preliminary data.</text>
</comment>
<accession>A0ABN1C0K1</accession>
<feature type="domain" description="CobW/HypB/UreG nucleotide-binding" evidence="8">
    <location>
        <begin position="8"/>
        <end position="188"/>
    </location>
</feature>
<reference evidence="10 11" key="1">
    <citation type="journal article" date="2019" name="Int. J. Syst. Evol. Microbiol.">
        <title>The Global Catalogue of Microorganisms (GCM) 10K type strain sequencing project: providing services to taxonomists for standard genome sequencing and annotation.</title>
        <authorList>
            <consortium name="The Broad Institute Genomics Platform"/>
            <consortium name="The Broad Institute Genome Sequencing Center for Infectious Disease"/>
            <person name="Wu L."/>
            <person name="Ma J."/>
        </authorList>
    </citation>
    <scope>NUCLEOTIDE SEQUENCE [LARGE SCALE GENOMIC DNA]</scope>
    <source>
        <strain evidence="10 11">JCM 14330</strain>
    </source>
</reference>
<keyword evidence="3" id="KW-0143">Chaperone</keyword>